<dbReference type="PANTHER" id="PTHR43037:SF1">
    <property type="entry name" value="BLL1128 PROTEIN"/>
    <property type="match status" value="1"/>
</dbReference>
<dbReference type="PANTHER" id="PTHR43037">
    <property type="entry name" value="UNNAMED PRODUCT-RELATED"/>
    <property type="match status" value="1"/>
</dbReference>
<keyword evidence="4" id="KW-1185">Reference proteome</keyword>
<keyword evidence="1" id="KW-0732">Signal</keyword>
<name>A0A6C2TXZ3_PONDE</name>
<dbReference type="InterPro" id="IPR050955">
    <property type="entry name" value="Plant_Biomass_Hydrol_Est"/>
</dbReference>
<protein>
    <submittedName>
        <fullName evidence="3">Poly(3-hydroxyoctanoate) depolymerase</fullName>
    </submittedName>
</protein>
<organism evidence="3 4">
    <name type="scientific">Pontiella desulfatans</name>
    <dbReference type="NCBI Taxonomy" id="2750659"/>
    <lineage>
        <taxon>Bacteria</taxon>
        <taxon>Pseudomonadati</taxon>
        <taxon>Kiritimatiellota</taxon>
        <taxon>Kiritimatiellia</taxon>
        <taxon>Kiritimatiellales</taxon>
        <taxon>Pontiellaceae</taxon>
        <taxon>Pontiella</taxon>
    </lineage>
</organism>
<dbReference type="InterPro" id="IPR029058">
    <property type="entry name" value="AB_hydrolase_fold"/>
</dbReference>
<proteinExistence type="predicted"/>
<dbReference type="Pfam" id="PF02230">
    <property type="entry name" value="Abhydrolase_2"/>
    <property type="match status" value="1"/>
</dbReference>
<sequence length="243" mass="26790">MIHRTAAALTISLTLSGCISLAGQQTEKLSTTIQLKAELDYLLHVPEEVPTSGKKWPLMLFLHGAGERGSDLELVKRNGPPMLIAKGREFPFIIASPQCSKDIEWSHPEKIIALNALIDELVANYPVDESRIYLTGLSMGGFGTWALAASYPDRFAAIAPVCGGGCRMVARRLVDMPIWVFHGAKDKVVPISMSQEMVDALEKKGSTSVKFTIYPETGHNSWVEAYNTPELYKWFLSHAKEGE</sequence>
<dbReference type="EMBL" id="CAAHFG010000001">
    <property type="protein sequence ID" value="VGO12598.1"/>
    <property type="molecule type" value="Genomic_DNA"/>
</dbReference>
<evidence type="ECO:0000313" key="4">
    <source>
        <dbReference type="Proteomes" id="UP000366872"/>
    </source>
</evidence>
<dbReference type="InterPro" id="IPR003140">
    <property type="entry name" value="PLipase/COase/thioEstase"/>
</dbReference>
<dbReference type="RefSeq" id="WP_136078246.1">
    <property type="nucleotide sequence ID" value="NZ_CAAHFG010000001.1"/>
</dbReference>
<evidence type="ECO:0000256" key="1">
    <source>
        <dbReference type="ARBA" id="ARBA00022729"/>
    </source>
</evidence>
<reference evidence="3 4" key="1">
    <citation type="submission" date="2019-04" db="EMBL/GenBank/DDBJ databases">
        <authorList>
            <person name="Van Vliet M D."/>
        </authorList>
    </citation>
    <scope>NUCLEOTIDE SEQUENCE [LARGE SCALE GENOMIC DNA]</scope>
    <source>
        <strain evidence="3 4">F1</strain>
    </source>
</reference>
<gene>
    <name evidence="3" type="primary">phaZ</name>
    <name evidence="3" type="ORF">PDESU_01151</name>
</gene>
<dbReference type="GO" id="GO:0016787">
    <property type="term" value="F:hydrolase activity"/>
    <property type="evidence" value="ECO:0007669"/>
    <property type="project" value="InterPro"/>
</dbReference>
<dbReference type="SUPFAM" id="SSF53474">
    <property type="entry name" value="alpha/beta-Hydrolases"/>
    <property type="match status" value="1"/>
</dbReference>
<evidence type="ECO:0000313" key="3">
    <source>
        <dbReference type="EMBL" id="VGO12598.1"/>
    </source>
</evidence>
<dbReference type="Proteomes" id="UP000366872">
    <property type="component" value="Unassembled WGS sequence"/>
</dbReference>
<dbReference type="Gene3D" id="3.40.50.1820">
    <property type="entry name" value="alpha/beta hydrolase"/>
    <property type="match status" value="1"/>
</dbReference>
<evidence type="ECO:0000259" key="2">
    <source>
        <dbReference type="Pfam" id="PF02230"/>
    </source>
</evidence>
<feature type="domain" description="Phospholipase/carboxylesterase/thioesterase" evidence="2">
    <location>
        <begin position="106"/>
        <end position="224"/>
    </location>
</feature>
<dbReference type="PROSITE" id="PS51257">
    <property type="entry name" value="PROKAR_LIPOPROTEIN"/>
    <property type="match status" value="1"/>
</dbReference>
<dbReference type="ESTHER" id="9bact-a0a6c2txz3">
    <property type="family name" value="5_AlphaBeta_hydrolase"/>
</dbReference>
<accession>A0A6C2TXZ3</accession>
<dbReference type="AlphaFoldDB" id="A0A6C2TXZ3"/>